<organism evidence="2 3">
    <name type="scientific">Oedothorax gibbosus</name>
    <dbReference type="NCBI Taxonomy" id="931172"/>
    <lineage>
        <taxon>Eukaryota</taxon>
        <taxon>Metazoa</taxon>
        <taxon>Ecdysozoa</taxon>
        <taxon>Arthropoda</taxon>
        <taxon>Chelicerata</taxon>
        <taxon>Arachnida</taxon>
        <taxon>Araneae</taxon>
        <taxon>Araneomorphae</taxon>
        <taxon>Entelegynae</taxon>
        <taxon>Araneoidea</taxon>
        <taxon>Linyphiidae</taxon>
        <taxon>Erigoninae</taxon>
        <taxon>Oedothorax</taxon>
    </lineage>
</organism>
<keyword evidence="3" id="KW-1185">Reference proteome</keyword>
<feature type="region of interest" description="Disordered" evidence="1">
    <location>
        <begin position="381"/>
        <end position="448"/>
    </location>
</feature>
<proteinExistence type="predicted"/>
<accession>A0AAV6ULQ4</accession>
<protein>
    <submittedName>
        <fullName evidence="2">Uncharacterized protein</fullName>
    </submittedName>
</protein>
<comment type="caution">
    <text evidence="2">The sequence shown here is derived from an EMBL/GenBank/DDBJ whole genome shotgun (WGS) entry which is preliminary data.</text>
</comment>
<dbReference type="Proteomes" id="UP000827092">
    <property type="component" value="Unassembled WGS sequence"/>
</dbReference>
<name>A0AAV6ULQ4_9ARAC</name>
<dbReference type="AlphaFoldDB" id="A0AAV6ULQ4"/>
<evidence type="ECO:0000313" key="3">
    <source>
        <dbReference type="Proteomes" id="UP000827092"/>
    </source>
</evidence>
<reference evidence="2 3" key="1">
    <citation type="journal article" date="2022" name="Nat. Ecol. Evol.">
        <title>A masculinizing supergene underlies an exaggerated male reproductive morph in a spider.</title>
        <authorList>
            <person name="Hendrickx F."/>
            <person name="De Corte Z."/>
            <person name="Sonet G."/>
            <person name="Van Belleghem S.M."/>
            <person name="Kostlbacher S."/>
            <person name="Vangestel C."/>
        </authorList>
    </citation>
    <scope>NUCLEOTIDE SEQUENCE [LARGE SCALE GENOMIC DNA]</scope>
    <source>
        <strain evidence="2">W744_W776</strain>
    </source>
</reference>
<feature type="region of interest" description="Disordered" evidence="1">
    <location>
        <begin position="132"/>
        <end position="157"/>
    </location>
</feature>
<feature type="compositionally biased region" description="Basic and acidic residues" evidence="1">
    <location>
        <begin position="41"/>
        <end position="64"/>
    </location>
</feature>
<evidence type="ECO:0000313" key="2">
    <source>
        <dbReference type="EMBL" id="KAG8185224.1"/>
    </source>
</evidence>
<feature type="region of interest" description="Disordered" evidence="1">
    <location>
        <begin position="284"/>
        <end position="304"/>
    </location>
</feature>
<evidence type="ECO:0000256" key="1">
    <source>
        <dbReference type="SAM" id="MobiDB-lite"/>
    </source>
</evidence>
<feature type="compositionally biased region" description="Basic residues" evidence="1">
    <location>
        <begin position="382"/>
        <end position="393"/>
    </location>
</feature>
<feature type="region of interest" description="Disordered" evidence="1">
    <location>
        <begin position="33"/>
        <end position="98"/>
    </location>
</feature>
<sequence length="448" mass="50137">MASIGRWLYRQIFKCIPCLKPAKKAVETKDYTEDPNVFGDHGNHNEYPERLNPFKEDEEERKAQEYNVYPEDLNPFNDDEKGQNQQQENEYPEDLNPFSDEKEEIIQQENEYPDSLNPFAVEYVNKQQQKNDYPEDLNPFANKKETSLPPSAKTDTNTDKTLKLFVSDDDSVVEKISPNEESASGALKISGHVLLKYKVSEYDESLNPFASEDEETNANTGVTEAINGSSSLNPLPNEPKTDAYQEALKLFTSDDEEDIVDIIVQQSSLTIAYHQTSPTINISSSSYPLPNERRKGKSKKKYRAPGPPVNVCIMPNAESSPAASETLGLVPLMDKVHEYDESLNPFTSVDEGNTEDATENSPSQLKIATINSSSSLNAVLKERKKGKTIKKRRAPDPPKIETCVPNEESVSGDSRDIRPNESCESSSHPGATKSKAHIKEACPSIYFQ</sequence>
<gene>
    <name evidence="2" type="ORF">JTE90_002753</name>
</gene>
<feature type="compositionally biased region" description="Basic residues" evidence="1">
    <location>
        <begin position="294"/>
        <end position="303"/>
    </location>
</feature>
<dbReference type="EMBL" id="JAFNEN010000342">
    <property type="protein sequence ID" value="KAG8185224.1"/>
    <property type="molecule type" value="Genomic_DNA"/>
</dbReference>